<evidence type="ECO:0000313" key="1">
    <source>
        <dbReference type="EMBL" id="BAT14269.1"/>
    </source>
</evidence>
<dbReference type="AlphaFoldDB" id="A0A0P0Y353"/>
<dbReference type="Proteomes" id="UP000059680">
    <property type="component" value="Chromosome 11"/>
</dbReference>
<gene>
    <name evidence="1" type="ordered locus">Os11g0529150</name>
    <name evidence="1" type="ORF">OSNPB_110529150</name>
</gene>
<evidence type="ECO:0000313" key="2">
    <source>
        <dbReference type="Proteomes" id="UP000059680"/>
    </source>
</evidence>
<accession>A0A0P0Y353</accession>
<dbReference type="InParanoid" id="A0A0P0Y353"/>
<dbReference type="PaxDb" id="39947-A0A0P0Y353"/>
<name>A0A0P0Y353_ORYSJ</name>
<proteinExistence type="predicted"/>
<dbReference type="Gramene" id="Os11t0529150-00">
    <property type="protein sequence ID" value="Os11t0529150-00"/>
    <property type="gene ID" value="Os11g0529150"/>
</dbReference>
<dbReference type="FunCoup" id="A0A0P0Y353">
    <property type="interactions" value="7"/>
</dbReference>
<reference evidence="1 2" key="2">
    <citation type="journal article" date="2013" name="Plant Cell Physiol.">
        <title>Rice Annotation Project Database (RAP-DB): an integrative and interactive database for rice genomics.</title>
        <authorList>
            <person name="Sakai H."/>
            <person name="Lee S.S."/>
            <person name="Tanaka T."/>
            <person name="Numa H."/>
            <person name="Kim J."/>
            <person name="Kawahara Y."/>
            <person name="Wakimoto H."/>
            <person name="Yang C.C."/>
            <person name="Iwamoto M."/>
            <person name="Abe T."/>
            <person name="Yamada Y."/>
            <person name="Muto A."/>
            <person name="Inokuchi H."/>
            <person name="Ikemura T."/>
            <person name="Matsumoto T."/>
            <person name="Sasaki T."/>
            <person name="Itoh T."/>
        </authorList>
    </citation>
    <scope>NUCLEOTIDE SEQUENCE [LARGE SCALE GENOMIC DNA]</scope>
    <source>
        <strain evidence="2">cv. Nipponbare</strain>
    </source>
</reference>
<organism evidence="1 2">
    <name type="scientific">Oryza sativa subsp. japonica</name>
    <name type="common">Rice</name>
    <dbReference type="NCBI Taxonomy" id="39947"/>
    <lineage>
        <taxon>Eukaryota</taxon>
        <taxon>Viridiplantae</taxon>
        <taxon>Streptophyta</taxon>
        <taxon>Embryophyta</taxon>
        <taxon>Tracheophyta</taxon>
        <taxon>Spermatophyta</taxon>
        <taxon>Magnoliopsida</taxon>
        <taxon>Liliopsida</taxon>
        <taxon>Poales</taxon>
        <taxon>Poaceae</taxon>
        <taxon>BOP clade</taxon>
        <taxon>Oryzoideae</taxon>
        <taxon>Oryzeae</taxon>
        <taxon>Oryzinae</taxon>
        <taxon>Oryza</taxon>
        <taxon>Oryza sativa</taxon>
    </lineage>
</organism>
<reference evidence="1 2" key="3">
    <citation type="journal article" date="2013" name="Rice">
        <title>Improvement of the Oryza sativa Nipponbare reference genome using next generation sequence and optical map data.</title>
        <authorList>
            <person name="Kawahara Y."/>
            <person name="de la Bastide M."/>
            <person name="Hamilton J.P."/>
            <person name="Kanamori H."/>
            <person name="McCombie W.R."/>
            <person name="Ouyang S."/>
            <person name="Schwartz D.C."/>
            <person name="Tanaka T."/>
            <person name="Wu J."/>
            <person name="Zhou S."/>
            <person name="Childs K.L."/>
            <person name="Davidson R.M."/>
            <person name="Lin H."/>
            <person name="Quesada-Ocampo L."/>
            <person name="Vaillancourt B."/>
            <person name="Sakai H."/>
            <person name="Lee S.S."/>
            <person name="Kim J."/>
            <person name="Numa H."/>
            <person name="Itoh T."/>
            <person name="Buell C.R."/>
            <person name="Matsumoto T."/>
        </authorList>
    </citation>
    <scope>NUCLEOTIDE SEQUENCE [LARGE SCALE GENOMIC DNA]</scope>
    <source>
        <strain evidence="2">cv. Nipponbare</strain>
    </source>
</reference>
<keyword evidence="2" id="KW-1185">Reference proteome</keyword>
<dbReference type="EMBL" id="AP014967">
    <property type="protein sequence ID" value="BAT14269.1"/>
    <property type="molecule type" value="Genomic_DNA"/>
</dbReference>
<sequence length="174" mass="18747">MPGCIQLPRRQREPVLHDVQDLPPAGVHRPEEVVPAAMGDMLADSLGQALLDVVAHHRRELERRAEHQAGRVELPFGAALAFGQHRLRGGHHLEHLALIPASADDDGARAIAEQRLPDDRVDMPLLGRAEQGEAELGADDEHARAGVVLGEVLCDAEHGGGCGAPVEVHRRALH</sequence>
<protein>
    <submittedName>
        <fullName evidence="1">Os11g0529150 protein</fullName>
    </submittedName>
</protein>
<reference evidence="2" key="1">
    <citation type="journal article" date="2005" name="Nature">
        <title>The map-based sequence of the rice genome.</title>
        <authorList>
            <consortium name="International rice genome sequencing project (IRGSP)"/>
            <person name="Matsumoto T."/>
            <person name="Wu J."/>
            <person name="Kanamori H."/>
            <person name="Katayose Y."/>
            <person name="Fujisawa M."/>
            <person name="Namiki N."/>
            <person name="Mizuno H."/>
            <person name="Yamamoto K."/>
            <person name="Antonio B.A."/>
            <person name="Baba T."/>
            <person name="Sakata K."/>
            <person name="Nagamura Y."/>
            <person name="Aoki H."/>
            <person name="Arikawa K."/>
            <person name="Arita K."/>
            <person name="Bito T."/>
            <person name="Chiden Y."/>
            <person name="Fujitsuka N."/>
            <person name="Fukunaka R."/>
            <person name="Hamada M."/>
            <person name="Harada C."/>
            <person name="Hayashi A."/>
            <person name="Hijishita S."/>
            <person name="Honda M."/>
            <person name="Hosokawa S."/>
            <person name="Ichikawa Y."/>
            <person name="Idonuma A."/>
            <person name="Iijima M."/>
            <person name="Ikeda M."/>
            <person name="Ikeno M."/>
            <person name="Ito K."/>
            <person name="Ito S."/>
            <person name="Ito T."/>
            <person name="Ito Y."/>
            <person name="Ito Y."/>
            <person name="Iwabuchi A."/>
            <person name="Kamiya K."/>
            <person name="Karasawa W."/>
            <person name="Kurita K."/>
            <person name="Katagiri S."/>
            <person name="Kikuta A."/>
            <person name="Kobayashi H."/>
            <person name="Kobayashi N."/>
            <person name="Machita K."/>
            <person name="Maehara T."/>
            <person name="Masukawa M."/>
            <person name="Mizubayashi T."/>
            <person name="Mukai Y."/>
            <person name="Nagasaki H."/>
            <person name="Nagata Y."/>
            <person name="Naito S."/>
            <person name="Nakashima M."/>
            <person name="Nakama Y."/>
            <person name="Nakamichi Y."/>
            <person name="Nakamura M."/>
            <person name="Meguro A."/>
            <person name="Negishi M."/>
            <person name="Ohta I."/>
            <person name="Ohta T."/>
            <person name="Okamoto M."/>
            <person name="Ono N."/>
            <person name="Saji S."/>
            <person name="Sakaguchi M."/>
            <person name="Sakai K."/>
            <person name="Shibata M."/>
            <person name="Shimokawa T."/>
            <person name="Song J."/>
            <person name="Takazaki Y."/>
            <person name="Terasawa K."/>
            <person name="Tsugane M."/>
            <person name="Tsuji K."/>
            <person name="Ueda S."/>
            <person name="Waki K."/>
            <person name="Yamagata H."/>
            <person name="Yamamoto M."/>
            <person name="Yamamoto S."/>
            <person name="Yamane H."/>
            <person name="Yoshiki S."/>
            <person name="Yoshihara R."/>
            <person name="Yukawa K."/>
            <person name="Zhong H."/>
            <person name="Yano M."/>
            <person name="Yuan Q."/>
            <person name="Ouyang S."/>
            <person name="Liu J."/>
            <person name="Jones K.M."/>
            <person name="Gansberger K."/>
            <person name="Moffat K."/>
            <person name="Hill J."/>
            <person name="Bera J."/>
            <person name="Fadrosh D."/>
            <person name="Jin S."/>
            <person name="Johri S."/>
            <person name="Kim M."/>
            <person name="Overton L."/>
            <person name="Reardon M."/>
            <person name="Tsitrin T."/>
            <person name="Vuong H."/>
            <person name="Weaver B."/>
            <person name="Ciecko A."/>
            <person name="Tallon L."/>
            <person name="Jackson J."/>
            <person name="Pai G."/>
            <person name="Aken S.V."/>
            <person name="Utterback T."/>
            <person name="Reidmuller S."/>
            <person name="Feldblyum T."/>
            <person name="Hsiao J."/>
            <person name="Zismann V."/>
            <person name="Iobst S."/>
            <person name="de Vazeille A.R."/>
            <person name="Buell C.R."/>
            <person name="Ying K."/>
            <person name="Li Y."/>
            <person name="Lu T."/>
            <person name="Huang Y."/>
            <person name="Zhao Q."/>
            <person name="Feng Q."/>
            <person name="Zhang L."/>
            <person name="Zhu J."/>
            <person name="Weng Q."/>
            <person name="Mu J."/>
            <person name="Lu Y."/>
            <person name="Fan D."/>
            <person name="Liu Y."/>
            <person name="Guan J."/>
            <person name="Zhang Y."/>
            <person name="Yu S."/>
            <person name="Liu X."/>
            <person name="Zhang Y."/>
            <person name="Hong G."/>
            <person name="Han B."/>
            <person name="Choisne N."/>
            <person name="Demange N."/>
            <person name="Orjeda G."/>
            <person name="Samain S."/>
            <person name="Cattolico L."/>
            <person name="Pelletier E."/>
            <person name="Couloux A."/>
            <person name="Segurens B."/>
            <person name="Wincker P."/>
            <person name="D'Hont A."/>
            <person name="Scarpelli C."/>
            <person name="Weissenbach J."/>
            <person name="Salanoubat M."/>
            <person name="Quetier F."/>
            <person name="Yu Y."/>
            <person name="Kim H.R."/>
            <person name="Rambo T."/>
            <person name="Currie J."/>
            <person name="Collura K."/>
            <person name="Luo M."/>
            <person name="Yang T."/>
            <person name="Ammiraju J.S.S."/>
            <person name="Engler F."/>
            <person name="Soderlund C."/>
            <person name="Wing R.A."/>
            <person name="Palmer L.E."/>
            <person name="de la Bastide M."/>
            <person name="Spiegel L."/>
            <person name="Nascimento L."/>
            <person name="Zutavern T."/>
            <person name="O'Shaughnessy A."/>
            <person name="Dike S."/>
            <person name="Dedhia N."/>
            <person name="Preston R."/>
            <person name="Balija V."/>
            <person name="McCombie W.R."/>
            <person name="Chow T."/>
            <person name="Chen H."/>
            <person name="Chung M."/>
            <person name="Chen C."/>
            <person name="Shaw J."/>
            <person name="Wu H."/>
            <person name="Hsiao K."/>
            <person name="Chao Y."/>
            <person name="Chu M."/>
            <person name="Cheng C."/>
            <person name="Hour A."/>
            <person name="Lee P."/>
            <person name="Lin S."/>
            <person name="Lin Y."/>
            <person name="Liou J."/>
            <person name="Liu S."/>
            <person name="Hsing Y."/>
            <person name="Raghuvanshi S."/>
            <person name="Mohanty A."/>
            <person name="Bharti A.K."/>
            <person name="Gaur A."/>
            <person name="Gupta V."/>
            <person name="Kumar D."/>
            <person name="Ravi V."/>
            <person name="Vij S."/>
            <person name="Kapur A."/>
            <person name="Khurana P."/>
            <person name="Khurana P."/>
            <person name="Khurana J.P."/>
            <person name="Tyagi A.K."/>
            <person name="Gaikwad K."/>
            <person name="Singh A."/>
            <person name="Dalal V."/>
            <person name="Srivastava S."/>
            <person name="Dixit A."/>
            <person name="Pal A.K."/>
            <person name="Ghazi I.A."/>
            <person name="Yadav M."/>
            <person name="Pandit A."/>
            <person name="Bhargava A."/>
            <person name="Sureshbabu K."/>
            <person name="Batra K."/>
            <person name="Sharma T.R."/>
            <person name="Mohapatra T."/>
            <person name="Singh N.K."/>
            <person name="Messing J."/>
            <person name="Nelson A.B."/>
            <person name="Fuks G."/>
            <person name="Kavchok S."/>
            <person name="Keizer G."/>
            <person name="Linton E."/>
            <person name="Llaca V."/>
            <person name="Song R."/>
            <person name="Tanyolac B."/>
            <person name="Young S."/>
            <person name="Ho-Il K."/>
            <person name="Hahn J.H."/>
            <person name="Sangsakoo G."/>
            <person name="Vanavichit A."/>
            <person name="de Mattos Luiz.A.T."/>
            <person name="Zimmer P.D."/>
            <person name="Malone G."/>
            <person name="Dellagostin O."/>
            <person name="de Oliveira A.C."/>
            <person name="Bevan M."/>
            <person name="Bancroft I."/>
            <person name="Minx P."/>
            <person name="Cordum H."/>
            <person name="Wilson R."/>
            <person name="Cheng Z."/>
            <person name="Jin W."/>
            <person name="Jiang J."/>
            <person name="Leong S.A."/>
            <person name="Iwama H."/>
            <person name="Gojobori T."/>
            <person name="Itoh T."/>
            <person name="Niimura Y."/>
            <person name="Fujii Y."/>
            <person name="Habara T."/>
            <person name="Sakai H."/>
            <person name="Sato Y."/>
            <person name="Wilson G."/>
            <person name="Kumar K."/>
            <person name="McCouch S."/>
            <person name="Juretic N."/>
            <person name="Hoen D."/>
            <person name="Wright S."/>
            <person name="Bruskiewich R."/>
            <person name="Bureau T."/>
            <person name="Miyao A."/>
            <person name="Hirochika H."/>
            <person name="Nishikawa T."/>
            <person name="Kadowaki K."/>
            <person name="Sugiura M."/>
            <person name="Burr B."/>
            <person name="Sasaki T."/>
        </authorList>
    </citation>
    <scope>NUCLEOTIDE SEQUENCE [LARGE SCALE GENOMIC DNA]</scope>
    <source>
        <strain evidence="2">cv. Nipponbare</strain>
    </source>
</reference>